<dbReference type="PANTHER" id="PTHR42953:SF1">
    <property type="entry name" value="METAL-BINDING PROTEIN HI_0362-RELATED"/>
    <property type="match status" value="1"/>
</dbReference>
<dbReference type="InterPro" id="IPR006127">
    <property type="entry name" value="ZnuA-like"/>
</dbReference>
<keyword evidence="4" id="KW-0732">Signal</keyword>
<dbReference type="PANTHER" id="PTHR42953">
    <property type="entry name" value="HIGH-AFFINITY ZINC UPTAKE SYSTEM PROTEIN ZNUA-RELATED"/>
    <property type="match status" value="1"/>
</dbReference>
<evidence type="ECO:0000256" key="5">
    <source>
        <dbReference type="RuleBase" id="RU003512"/>
    </source>
</evidence>
<dbReference type="GO" id="GO:0030001">
    <property type="term" value="P:metal ion transport"/>
    <property type="evidence" value="ECO:0007669"/>
    <property type="project" value="InterPro"/>
</dbReference>
<dbReference type="STRING" id="1408189.CLAC_01845"/>
<gene>
    <name evidence="6" type="ORF">CLAC_01845</name>
</gene>
<keyword evidence="7" id="KW-1185">Reference proteome</keyword>
<evidence type="ECO:0000256" key="3">
    <source>
        <dbReference type="ARBA" id="ARBA00022723"/>
    </source>
</evidence>
<dbReference type="InterPro" id="IPR022435">
    <property type="entry name" value="Surface-anchored_actinobac"/>
</dbReference>
<dbReference type="GO" id="GO:0030313">
    <property type="term" value="C:cell envelope"/>
    <property type="evidence" value="ECO:0007669"/>
    <property type="project" value="UniProtKB-SubCell"/>
</dbReference>
<reference evidence="6 7" key="1">
    <citation type="submission" date="2013-10" db="EMBL/GenBank/DDBJ databases">
        <title>Complete genome sequence of Corynebacterium lactis DSM 45799(T), isolated from raw cow milk.</title>
        <authorList>
            <person name="Ruckert C."/>
            <person name="Albersmeier A."/>
            <person name="Lipski A."/>
            <person name="Kalinowski J."/>
        </authorList>
    </citation>
    <scope>NUCLEOTIDE SEQUENCE [LARGE SCALE GENOMIC DNA]</scope>
    <source>
        <strain evidence="6 7">RW2-5</strain>
    </source>
</reference>
<dbReference type="PATRIC" id="fig|1408189.4.peg.365"/>
<dbReference type="AlphaFoldDB" id="A0A0K2GYX5"/>
<keyword evidence="2 5" id="KW-0813">Transport</keyword>
<dbReference type="NCBIfam" id="TIGR03772">
    <property type="entry name" value="anch_rpt_subst"/>
    <property type="match status" value="1"/>
</dbReference>
<dbReference type="Gene3D" id="3.40.50.1980">
    <property type="entry name" value="Nitrogenase molybdenum iron protein domain"/>
    <property type="match status" value="2"/>
</dbReference>
<dbReference type="InterPro" id="IPR006129">
    <property type="entry name" value="AdhesinB"/>
</dbReference>
<comment type="similarity">
    <text evidence="5">Belongs to the bacterial solute-binding protein 9 family.</text>
</comment>
<sequence length="501" mass="54342">MAGVASASDNVVDVVATTPIVADLARMVTGQRARVSGLIPPMGDPHTYEPTLRDLRSIAYADIAFTNNLLLEQASLIRVVEQGIRPGTPVVALAENSSRYGGELIQLVEDVALDTVWLGMRIAGSGESFGASRTSEVELQATGVRGPGDVAAFLTTAFGEPEVYLNSADGFDRESNYKGDTATLPVDAHTHMSWAFSQPGIYEVDFRAQVIAEKGARPQPVGDTTVTFAVGVSPTEAGKDKEYVLNEGHQDISVDLDEGKILIRGDAPAKGDTRINYSYPPEQAVVEVPNSAIKEIPASAAFRFLGRPGTDTYMLPQAVLGKHVHGELDPHAWQNVSNAIAYLQLIRDKMIAVDPKGASEYTANADRAVNQLLDLDSYVRNRIASIPRERRHLVTTHDGYAYLGKAYDLDIAGFVTPNPSIEPSTRDMVTLTRTLENLQVPAVFLEPSLEGRAGVLTETAERLGVQVCRIYGDSFSEEVTGYIEMMRYNADSLARCLNRQD</sequence>
<accession>A0A0K2GYX5</accession>
<proteinExistence type="inferred from homology"/>
<evidence type="ECO:0000256" key="4">
    <source>
        <dbReference type="ARBA" id="ARBA00022729"/>
    </source>
</evidence>
<name>A0A0K2GYX5_9CORY</name>
<dbReference type="Pfam" id="PF01297">
    <property type="entry name" value="ZnuA"/>
    <property type="match status" value="2"/>
</dbReference>
<dbReference type="Proteomes" id="UP000058446">
    <property type="component" value="Chromosome"/>
</dbReference>
<dbReference type="NCBIfam" id="TIGR03769">
    <property type="entry name" value="P_ac_wall_RPT"/>
    <property type="match status" value="1"/>
</dbReference>
<dbReference type="PRINTS" id="PR00690">
    <property type="entry name" value="ADHESNFAMILY"/>
</dbReference>
<organism evidence="6 7">
    <name type="scientific">Corynebacterium lactis RW2-5</name>
    <dbReference type="NCBI Taxonomy" id="1408189"/>
    <lineage>
        <taxon>Bacteria</taxon>
        <taxon>Bacillati</taxon>
        <taxon>Actinomycetota</taxon>
        <taxon>Actinomycetes</taxon>
        <taxon>Mycobacteriales</taxon>
        <taxon>Corynebacteriaceae</taxon>
        <taxon>Corynebacterium</taxon>
    </lineage>
</organism>
<evidence type="ECO:0000256" key="1">
    <source>
        <dbReference type="ARBA" id="ARBA00004196"/>
    </source>
</evidence>
<dbReference type="InterPro" id="IPR050492">
    <property type="entry name" value="Bact_metal-bind_prot9"/>
</dbReference>
<evidence type="ECO:0000313" key="6">
    <source>
        <dbReference type="EMBL" id="ALA66676.1"/>
    </source>
</evidence>
<comment type="subcellular location">
    <subcellularLocation>
        <location evidence="1">Cell envelope</location>
    </subcellularLocation>
</comment>
<dbReference type="PRINTS" id="PR00691">
    <property type="entry name" value="ADHESINB"/>
</dbReference>
<dbReference type="GO" id="GO:0046872">
    <property type="term" value="F:metal ion binding"/>
    <property type="evidence" value="ECO:0007669"/>
    <property type="project" value="UniProtKB-KW"/>
</dbReference>
<protein>
    <submittedName>
        <fullName evidence="6">Metal ion ABC transporter substrate-binding protein</fullName>
    </submittedName>
</protein>
<dbReference type="NCBIfam" id="NF038134">
    <property type="entry name" value="choice_anch_M"/>
    <property type="match status" value="1"/>
</dbReference>
<evidence type="ECO:0000256" key="2">
    <source>
        <dbReference type="ARBA" id="ARBA00022448"/>
    </source>
</evidence>
<dbReference type="EMBL" id="CP006841">
    <property type="protein sequence ID" value="ALA66676.1"/>
    <property type="molecule type" value="Genomic_DNA"/>
</dbReference>
<dbReference type="KEGG" id="clw:CLAC_01845"/>
<dbReference type="SUPFAM" id="SSF53807">
    <property type="entry name" value="Helical backbone' metal receptor"/>
    <property type="match status" value="1"/>
</dbReference>
<dbReference type="GO" id="GO:0007155">
    <property type="term" value="P:cell adhesion"/>
    <property type="evidence" value="ECO:0007669"/>
    <property type="project" value="InterPro"/>
</dbReference>
<evidence type="ECO:0000313" key="7">
    <source>
        <dbReference type="Proteomes" id="UP000058446"/>
    </source>
</evidence>
<keyword evidence="3" id="KW-0479">Metal-binding</keyword>
<dbReference type="InterPro" id="IPR006128">
    <property type="entry name" value="Lipoprotein_PsaA-like"/>
</dbReference>
<dbReference type="InterPro" id="IPR022434">
    <property type="entry name" value="ABC_LPXTG_lipo_actinobac"/>
</dbReference>